<organism evidence="1 2">
    <name type="scientific">Klebsormidium nitens</name>
    <name type="common">Green alga</name>
    <name type="synonym">Ulothrix nitens</name>
    <dbReference type="NCBI Taxonomy" id="105231"/>
    <lineage>
        <taxon>Eukaryota</taxon>
        <taxon>Viridiplantae</taxon>
        <taxon>Streptophyta</taxon>
        <taxon>Klebsormidiophyceae</taxon>
        <taxon>Klebsormidiales</taxon>
        <taxon>Klebsormidiaceae</taxon>
        <taxon>Klebsormidium</taxon>
    </lineage>
</organism>
<proteinExistence type="predicted"/>
<dbReference type="Proteomes" id="UP000054558">
    <property type="component" value="Unassembled WGS sequence"/>
</dbReference>
<gene>
    <name evidence="1" type="ORF">KFL_000550200</name>
</gene>
<evidence type="ECO:0000313" key="1">
    <source>
        <dbReference type="EMBL" id="GAQ80489.1"/>
    </source>
</evidence>
<keyword evidence="2" id="KW-1185">Reference proteome</keyword>
<dbReference type="AlphaFoldDB" id="A0A1Y1HTI5"/>
<name>A0A1Y1HTI5_KLENI</name>
<protein>
    <submittedName>
        <fullName evidence="1">Uncharacterized protein</fullName>
    </submittedName>
</protein>
<dbReference type="EMBL" id="DF237004">
    <property type="protein sequence ID" value="GAQ80489.1"/>
    <property type="molecule type" value="Genomic_DNA"/>
</dbReference>
<evidence type="ECO:0000313" key="2">
    <source>
        <dbReference type="Proteomes" id="UP000054558"/>
    </source>
</evidence>
<accession>A0A1Y1HTI5</accession>
<sequence>MQPWRPALHKILVPGRPPSEKKMDYETKQRDIEAYWKQRNAALGSTGSQNVITQAAALRDGAALEEVKEAFSLVAKKNEELGHTFSHVKLGADVYEDCEDALLGKPKPLFRPTLAKER</sequence>
<reference evidence="1 2" key="1">
    <citation type="journal article" date="2014" name="Nat. Commun.">
        <title>Klebsormidium flaccidum genome reveals primary factors for plant terrestrial adaptation.</title>
        <authorList>
            <person name="Hori K."/>
            <person name="Maruyama F."/>
            <person name="Fujisawa T."/>
            <person name="Togashi T."/>
            <person name="Yamamoto N."/>
            <person name="Seo M."/>
            <person name="Sato S."/>
            <person name="Yamada T."/>
            <person name="Mori H."/>
            <person name="Tajima N."/>
            <person name="Moriyama T."/>
            <person name="Ikeuchi M."/>
            <person name="Watanabe M."/>
            <person name="Wada H."/>
            <person name="Kobayashi K."/>
            <person name="Saito M."/>
            <person name="Masuda T."/>
            <person name="Sasaki-Sekimoto Y."/>
            <person name="Mashiguchi K."/>
            <person name="Awai K."/>
            <person name="Shimojima M."/>
            <person name="Masuda S."/>
            <person name="Iwai M."/>
            <person name="Nobusawa T."/>
            <person name="Narise T."/>
            <person name="Kondo S."/>
            <person name="Saito H."/>
            <person name="Sato R."/>
            <person name="Murakawa M."/>
            <person name="Ihara Y."/>
            <person name="Oshima-Yamada Y."/>
            <person name="Ohtaka K."/>
            <person name="Satoh M."/>
            <person name="Sonobe K."/>
            <person name="Ishii M."/>
            <person name="Ohtani R."/>
            <person name="Kanamori-Sato M."/>
            <person name="Honoki R."/>
            <person name="Miyazaki D."/>
            <person name="Mochizuki H."/>
            <person name="Umetsu J."/>
            <person name="Higashi K."/>
            <person name="Shibata D."/>
            <person name="Kamiya Y."/>
            <person name="Sato N."/>
            <person name="Nakamura Y."/>
            <person name="Tabata S."/>
            <person name="Ida S."/>
            <person name="Kurokawa K."/>
            <person name="Ohta H."/>
        </authorList>
    </citation>
    <scope>NUCLEOTIDE SEQUENCE [LARGE SCALE GENOMIC DNA]</scope>
    <source>
        <strain evidence="1 2">NIES-2285</strain>
    </source>
</reference>